<gene>
    <name evidence="1" type="ORF">BOX15_Mlig017405g1</name>
</gene>
<protein>
    <submittedName>
        <fullName evidence="1">Uncharacterized protein</fullName>
    </submittedName>
</protein>
<name>A0A267EX65_9PLAT</name>
<keyword evidence="2" id="KW-1185">Reference proteome</keyword>
<dbReference type="AlphaFoldDB" id="A0A267EX65"/>
<reference evidence="1 2" key="1">
    <citation type="submission" date="2017-06" db="EMBL/GenBank/DDBJ databases">
        <title>A platform for efficient transgenesis in Macrostomum lignano, a flatworm model organism for stem cell research.</title>
        <authorList>
            <person name="Berezikov E."/>
        </authorList>
    </citation>
    <scope>NUCLEOTIDE SEQUENCE [LARGE SCALE GENOMIC DNA]</scope>
    <source>
        <strain evidence="1">DV1</strain>
        <tissue evidence="1">Whole organism</tissue>
    </source>
</reference>
<evidence type="ECO:0000313" key="1">
    <source>
        <dbReference type="EMBL" id="PAA66095.1"/>
    </source>
</evidence>
<accession>A0A267EX65</accession>
<dbReference type="EMBL" id="NIVC01001590">
    <property type="protein sequence ID" value="PAA66095.1"/>
    <property type="molecule type" value="Genomic_DNA"/>
</dbReference>
<comment type="caution">
    <text evidence="1">The sequence shown here is derived from an EMBL/GenBank/DDBJ whole genome shotgun (WGS) entry which is preliminary data.</text>
</comment>
<organism evidence="1 2">
    <name type="scientific">Macrostomum lignano</name>
    <dbReference type="NCBI Taxonomy" id="282301"/>
    <lineage>
        <taxon>Eukaryota</taxon>
        <taxon>Metazoa</taxon>
        <taxon>Spiralia</taxon>
        <taxon>Lophotrochozoa</taxon>
        <taxon>Platyhelminthes</taxon>
        <taxon>Rhabditophora</taxon>
        <taxon>Macrostomorpha</taxon>
        <taxon>Macrostomida</taxon>
        <taxon>Macrostomidae</taxon>
        <taxon>Macrostomum</taxon>
    </lineage>
</organism>
<evidence type="ECO:0000313" key="2">
    <source>
        <dbReference type="Proteomes" id="UP000215902"/>
    </source>
</evidence>
<dbReference type="Proteomes" id="UP000215902">
    <property type="component" value="Unassembled WGS sequence"/>
</dbReference>
<sequence>MRDPNDTIAYGNVLEYIRDNQLMSSRKAKLIWAWIRDQDAASSSRLFVYDPNLRWYSLPGELIGGGDV</sequence>
<proteinExistence type="predicted"/>